<evidence type="ECO:0000313" key="4">
    <source>
        <dbReference type="Proteomes" id="UP000774935"/>
    </source>
</evidence>
<dbReference type="Proteomes" id="UP000774935">
    <property type="component" value="Unassembled WGS sequence"/>
</dbReference>
<keyword evidence="1" id="KW-0677">Repeat</keyword>
<feature type="non-terminal residue" evidence="3">
    <location>
        <position position="1"/>
    </location>
</feature>
<evidence type="ECO:0000259" key="2">
    <source>
        <dbReference type="PROSITE" id="PS50825"/>
    </source>
</evidence>
<sequence length="515" mass="53817">PIVVTQNLTVQLDATGKATITAAQIDNGSTDNCGIDNMTLDVTTFSCENAGQNTVTLTVTDVNGNVASKEATVTIVDEIAPTALAKNITVELDANGSVTITAAQVNDNSTDNCGIETLALDTYTFNCSNLGVNTVNLIVTDKAGNTAMAAATVTIVDNIAPTITAPADLVVEVDAGKTTASNVNLGTPVTADNCAAAAILVTNDAPGEYPAGVTIVTWTATDASGNKTTATQTVTVRQDIAAVATLATITVPIRTAYANVPLPNTVEVTYTNGVKEAISVTWAQGTYNGLVAGTYVLTGQLVPAANTTNRGGKVASISVVVAPNKAPTALAFSASTFAPEAKADDVIGTLTTTDADDTQFVYTLVAGEGDAANSLFDIRGDKVHLKSNNGLSGKTTFSIRVRSTDPYQNTIEKVFTLTKEPYTKPVDKLKIVNAFSPNGDGMNDTWTIPELRFYNSVEIEVFDRAGVRLFHTTDPEKGWDGRGLNGQILKGAFFYVVQVKDINLVKKGVVTILSK</sequence>
<dbReference type="NCBIfam" id="TIGR04131">
    <property type="entry name" value="Bac_Flav_CTERM"/>
    <property type="match status" value="1"/>
</dbReference>
<dbReference type="PROSITE" id="PS50825">
    <property type="entry name" value="HYR"/>
    <property type="match status" value="1"/>
</dbReference>
<dbReference type="InterPro" id="IPR026341">
    <property type="entry name" value="T9SS_type_B"/>
</dbReference>
<reference evidence="3 4" key="1">
    <citation type="submission" date="2021-07" db="EMBL/GenBank/DDBJ databases">
        <authorList>
            <person name="Kim M.K."/>
        </authorList>
    </citation>
    <scope>NUCLEOTIDE SEQUENCE [LARGE SCALE GENOMIC DNA]</scope>
    <source>
        <strain evidence="3 4">HLY7-15</strain>
    </source>
</reference>
<protein>
    <submittedName>
        <fullName evidence="3">Gliding motility-associated C-terminal domain-containing protein</fullName>
    </submittedName>
</protein>
<dbReference type="RefSeq" id="WP_219337379.1">
    <property type="nucleotide sequence ID" value="NZ_JAHWXQ010000011.1"/>
</dbReference>
<comment type="caution">
    <text evidence="3">The sequence shown here is derived from an EMBL/GenBank/DDBJ whole genome shotgun (WGS) entry which is preliminary data.</text>
</comment>
<dbReference type="EMBL" id="JAHWXQ010000011">
    <property type="protein sequence ID" value="MBW3367018.1"/>
    <property type="molecule type" value="Genomic_DNA"/>
</dbReference>
<proteinExistence type="predicted"/>
<dbReference type="Pfam" id="PF07532">
    <property type="entry name" value="Big_4"/>
    <property type="match status" value="1"/>
</dbReference>
<feature type="domain" description="HYR" evidence="2">
    <location>
        <begin position="156"/>
        <end position="238"/>
    </location>
</feature>
<evidence type="ECO:0000256" key="1">
    <source>
        <dbReference type="ARBA" id="ARBA00022737"/>
    </source>
</evidence>
<organism evidence="3 4">
    <name type="scientific">Pontibacter populi</name>
    <dbReference type="NCBI Taxonomy" id="890055"/>
    <lineage>
        <taxon>Bacteria</taxon>
        <taxon>Pseudomonadati</taxon>
        <taxon>Bacteroidota</taxon>
        <taxon>Cytophagia</taxon>
        <taxon>Cytophagales</taxon>
        <taxon>Hymenobacteraceae</taxon>
        <taxon>Pontibacter</taxon>
    </lineage>
</organism>
<dbReference type="Pfam" id="PF02494">
    <property type="entry name" value="HYR"/>
    <property type="match status" value="1"/>
</dbReference>
<dbReference type="PANTHER" id="PTHR24273">
    <property type="entry name" value="FI04643P-RELATED"/>
    <property type="match status" value="1"/>
</dbReference>
<accession>A0ABS6XG93</accession>
<dbReference type="InterPro" id="IPR011081">
    <property type="entry name" value="Big_4"/>
</dbReference>
<dbReference type="Pfam" id="PF13585">
    <property type="entry name" value="CHU_C"/>
    <property type="match status" value="1"/>
</dbReference>
<keyword evidence="4" id="KW-1185">Reference proteome</keyword>
<name>A0ABS6XG93_9BACT</name>
<gene>
    <name evidence="3" type="ORF">KYK27_18335</name>
</gene>
<evidence type="ECO:0000313" key="3">
    <source>
        <dbReference type="EMBL" id="MBW3367018.1"/>
    </source>
</evidence>
<dbReference type="InterPro" id="IPR003410">
    <property type="entry name" value="HYR_dom"/>
</dbReference>
<dbReference type="PANTHER" id="PTHR24273:SF32">
    <property type="entry name" value="HYALIN"/>
    <property type="match status" value="1"/>
</dbReference>